<proteinExistence type="predicted"/>
<dbReference type="AlphaFoldDB" id="A0A1H8JJ94"/>
<sequence length="84" mass="9022">MGDSFTIILLQLQQFSAAKLKEAQTPCLAGAVSSLPAPLMGCPPQAKPEVAKVMAERAKIAKKNYCAGTRDKLLARGFWTSLRS</sequence>
<evidence type="ECO:0000313" key="2">
    <source>
        <dbReference type="Proteomes" id="UP000183898"/>
    </source>
</evidence>
<accession>A0A1H8JJ94</accession>
<evidence type="ECO:0000313" key="1">
    <source>
        <dbReference type="EMBL" id="SEN80800.1"/>
    </source>
</evidence>
<protein>
    <submittedName>
        <fullName evidence="1">Uncharacterized protein</fullName>
    </submittedName>
</protein>
<dbReference type="EMBL" id="FOCT01000007">
    <property type="protein sequence ID" value="SEN80800.1"/>
    <property type="molecule type" value="Genomic_DNA"/>
</dbReference>
<dbReference type="Proteomes" id="UP000183898">
    <property type="component" value="Unassembled WGS sequence"/>
</dbReference>
<name>A0A1H8JJ94_9PROT</name>
<reference evidence="1 2" key="1">
    <citation type="submission" date="2016-10" db="EMBL/GenBank/DDBJ databases">
        <authorList>
            <person name="de Groot N.N."/>
        </authorList>
    </citation>
    <scope>NUCLEOTIDE SEQUENCE [LARGE SCALE GENOMIC DNA]</scope>
    <source>
        <strain evidence="1 2">Nl18</strain>
    </source>
</reference>
<organism evidence="1 2">
    <name type="scientific">Nitrosospira multiformis</name>
    <dbReference type="NCBI Taxonomy" id="1231"/>
    <lineage>
        <taxon>Bacteria</taxon>
        <taxon>Pseudomonadati</taxon>
        <taxon>Pseudomonadota</taxon>
        <taxon>Betaproteobacteria</taxon>
        <taxon>Nitrosomonadales</taxon>
        <taxon>Nitrosomonadaceae</taxon>
        <taxon>Nitrosospira</taxon>
    </lineage>
</organism>
<gene>
    <name evidence="1" type="ORF">SAMN05216404_10795</name>
</gene>